<feature type="domain" description="Histone deacetylase" evidence="3">
    <location>
        <begin position="50"/>
        <end position="312"/>
    </location>
</feature>
<evidence type="ECO:0000256" key="1">
    <source>
        <dbReference type="ARBA" id="ARBA00005947"/>
    </source>
</evidence>
<dbReference type="InterPro" id="IPR037138">
    <property type="entry name" value="His_deacetylse_dom_sf"/>
</dbReference>
<dbReference type="Proteomes" id="UP000022141">
    <property type="component" value="Unassembled WGS sequence"/>
</dbReference>
<dbReference type="PATRIC" id="fig|1454004.3.peg.326"/>
<dbReference type="EMBL" id="JEMY01000003">
    <property type="protein sequence ID" value="EXI90975.1"/>
    <property type="molecule type" value="Genomic_DNA"/>
</dbReference>
<dbReference type="InterPro" id="IPR023801">
    <property type="entry name" value="His_deacetylse_dom"/>
</dbReference>
<evidence type="ECO:0000259" key="3">
    <source>
        <dbReference type="Pfam" id="PF00850"/>
    </source>
</evidence>
<evidence type="ECO:0000313" key="5">
    <source>
        <dbReference type="Proteomes" id="UP000022141"/>
    </source>
</evidence>
<reference evidence="4" key="1">
    <citation type="submission" date="2014-02" db="EMBL/GenBank/DDBJ databases">
        <title>Expanding our view of genomic diversity in Candidatus Accumulibacter clades.</title>
        <authorList>
            <person name="Skennerton C.T."/>
            <person name="Barr J.J."/>
            <person name="Slater F.R."/>
            <person name="Bond P.L."/>
            <person name="Tyson G.W."/>
        </authorList>
    </citation>
    <scope>NUCLEOTIDE SEQUENCE [LARGE SCALE GENOMIC DNA]</scope>
</reference>
<dbReference type="GO" id="GO:0016787">
    <property type="term" value="F:hydrolase activity"/>
    <property type="evidence" value="ECO:0007669"/>
    <property type="project" value="UniProtKB-KW"/>
</dbReference>
<dbReference type="PANTHER" id="PTHR10625">
    <property type="entry name" value="HISTONE DEACETYLASE HDAC1-RELATED"/>
    <property type="match status" value="1"/>
</dbReference>
<sequence length="336" mass="35942">MAAGRSPIHRAISSGPWQPTSARIGLPFPLAVLVKLFYTDVFVLPLPAGHRFPMEKYARLRERLRASGAFVHGDFETPEAATTEELCRAHDAAYVARVSAGELSAAEVRRIGFPWSPGMVERSRRSAGATMAACRAALDTGCAVNLAGGTHHAHAAHGEGFCVFNDAAVAARTLRAEGLLQRVAVIDLDVHQGNGTASICADDPAIFTFSMHGARNFPFRKASSDLDIELPDATGDAAYLEQLAGALERVFALARPQLVIYLAGADPYHDDRLGRLALSFAGLAARDEMVLAACRQRAVPVAIAMAGGYARDIDDTVRIHCQTVLAARQMFNPLLG</sequence>
<dbReference type="GO" id="GO:0040029">
    <property type="term" value="P:epigenetic regulation of gene expression"/>
    <property type="evidence" value="ECO:0007669"/>
    <property type="project" value="TreeGrafter"/>
</dbReference>
<dbReference type="EC" id="3.5.1.-" evidence="4"/>
<name>A0A011QPK8_ACCRE</name>
<dbReference type="InterPro" id="IPR023696">
    <property type="entry name" value="Ureohydrolase_dom_sf"/>
</dbReference>
<dbReference type="SUPFAM" id="SSF52768">
    <property type="entry name" value="Arginase/deacetylase"/>
    <property type="match status" value="1"/>
</dbReference>
<dbReference type="CDD" id="cd09993">
    <property type="entry name" value="HDAC_classIV"/>
    <property type="match status" value="1"/>
</dbReference>
<keyword evidence="5" id="KW-1185">Reference proteome</keyword>
<dbReference type="InterPro" id="IPR000286">
    <property type="entry name" value="HDACs"/>
</dbReference>
<evidence type="ECO:0000256" key="2">
    <source>
        <dbReference type="ARBA" id="ARBA00022801"/>
    </source>
</evidence>
<dbReference type="PANTHER" id="PTHR10625:SF19">
    <property type="entry name" value="HISTONE DEACETYLASE 12"/>
    <property type="match status" value="1"/>
</dbReference>
<dbReference type="Pfam" id="PF00850">
    <property type="entry name" value="Hist_deacetyl"/>
    <property type="match status" value="1"/>
</dbReference>
<proteinExistence type="inferred from homology"/>
<dbReference type="Gene3D" id="3.40.800.20">
    <property type="entry name" value="Histone deacetylase domain"/>
    <property type="match status" value="1"/>
</dbReference>
<accession>A0A011QPK8</accession>
<comment type="caution">
    <text evidence="4">The sequence shown here is derived from an EMBL/GenBank/DDBJ whole genome shotgun (WGS) entry which is preliminary data.</text>
</comment>
<comment type="similarity">
    <text evidence="1">Belongs to the histone deacetylase family.</text>
</comment>
<dbReference type="AlphaFoldDB" id="A0A011QPK8"/>
<dbReference type="STRING" id="1454004.AW11_00316"/>
<dbReference type="GO" id="GO:0004407">
    <property type="term" value="F:histone deacetylase activity"/>
    <property type="evidence" value="ECO:0007669"/>
    <property type="project" value="InterPro"/>
</dbReference>
<keyword evidence="2 4" id="KW-0378">Hydrolase</keyword>
<organism evidence="4 5">
    <name type="scientific">Accumulibacter regalis</name>
    <dbReference type="NCBI Taxonomy" id="522306"/>
    <lineage>
        <taxon>Bacteria</taxon>
        <taxon>Pseudomonadati</taxon>
        <taxon>Pseudomonadota</taxon>
        <taxon>Betaproteobacteria</taxon>
        <taxon>Candidatus Accumulibacter</taxon>
    </lineage>
</organism>
<gene>
    <name evidence="4" type="primary">hdaH_1</name>
    <name evidence="4" type="ORF">AW11_00316</name>
</gene>
<dbReference type="PRINTS" id="PR01270">
    <property type="entry name" value="HDASUPER"/>
</dbReference>
<dbReference type="InterPro" id="IPR044150">
    <property type="entry name" value="HDAC_classIV"/>
</dbReference>
<evidence type="ECO:0000313" key="4">
    <source>
        <dbReference type="EMBL" id="EXI90975.1"/>
    </source>
</evidence>
<protein>
    <submittedName>
        <fullName evidence="4">Histone deacetylase-like amidohydrolase</fullName>
        <ecNumber evidence="4">3.5.1.-</ecNumber>
    </submittedName>
</protein>
<dbReference type="eggNOG" id="COG0123">
    <property type="taxonomic scope" value="Bacteria"/>
</dbReference>